<sequence>MPDLRRVHRFRDHVVAGVNWRPTRFVDEVPSARVCDLCRMIPRRILLLPCSHTLCQSCHAANSQGRGGRCPMDQEPFEEAECFGHDLPTRMANTLKVHCWNEEHGCEFEGSVEVTENTPSVSTTLILQDVSASLEELKTIMRDSNNDQLLLADETQMNELIERVRNLESRAAVSSREFGATASSEAVPISSTVLQEPSTQQQNPTEGAGTSPTSRSCSQAVVTPQSRDPFAHLPESVLRGMRKTTSNDYPQHSVEYAHGAILECSVSLTTPMSHNCSWREVFGKVVYTVIIKIQSRRELLLRKSLETTGITVLHTKDSYFKVVLNMRHTSVLAEVTFFGMRGGSPCSAPSVAMNVVGSKKCPTVEMVSLKTLCHCEPKGDSWVHSHFGFQSPYGSVDTLKLLLLRRMELRIELSDNKVVSAHSST</sequence>
<reference evidence="1" key="1">
    <citation type="submission" date="2020-05" db="EMBL/GenBank/DDBJ databases">
        <title>Large-scale comparative analyses of tick genomes elucidate their genetic diversity and vector capacities.</title>
        <authorList>
            <person name="Jia N."/>
            <person name="Wang J."/>
            <person name="Shi W."/>
            <person name="Du L."/>
            <person name="Sun Y."/>
            <person name="Zhan W."/>
            <person name="Jiang J."/>
            <person name="Wang Q."/>
            <person name="Zhang B."/>
            <person name="Ji P."/>
            <person name="Sakyi L.B."/>
            <person name="Cui X."/>
            <person name="Yuan T."/>
            <person name="Jiang B."/>
            <person name="Yang W."/>
            <person name="Lam T.T.-Y."/>
            <person name="Chang Q."/>
            <person name="Ding S."/>
            <person name="Wang X."/>
            <person name="Zhu J."/>
            <person name="Ruan X."/>
            <person name="Zhao L."/>
            <person name="Wei J."/>
            <person name="Que T."/>
            <person name="Du C."/>
            <person name="Cheng J."/>
            <person name="Dai P."/>
            <person name="Han X."/>
            <person name="Huang E."/>
            <person name="Gao Y."/>
            <person name="Liu J."/>
            <person name="Shao H."/>
            <person name="Ye R."/>
            <person name="Li L."/>
            <person name="Wei W."/>
            <person name="Wang X."/>
            <person name="Wang C."/>
            <person name="Yang T."/>
            <person name="Huo Q."/>
            <person name="Li W."/>
            <person name="Guo W."/>
            <person name="Chen H."/>
            <person name="Zhou L."/>
            <person name="Ni X."/>
            <person name="Tian J."/>
            <person name="Zhou Y."/>
            <person name="Sheng Y."/>
            <person name="Liu T."/>
            <person name="Pan Y."/>
            <person name="Xia L."/>
            <person name="Li J."/>
            <person name="Zhao F."/>
            <person name="Cao W."/>
        </authorList>
    </citation>
    <scope>NUCLEOTIDE SEQUENCE</scope>
    <source>
        <strain evidence="1">Hyas-2018</strain>
    </source>
</reference>
<name>A0ACB7RMH4_HYAAI</name>
<accession>A0ACB7RMH4</accession>
<proteinExistence type="predicted"/>
<keyword evidence="2" id="KW-1185">Reference proteome</keyword>
<gene>
    <name evidence="1" type="ORF">HPB50_004229</name>
</gene>
<dbReference type="EMBL" id="CM023489">
    <property type="protein sequence ID" value="KAH6921714.1"/>
    <property type="molecule type" value="Genomic_DNA"/>
</dbReference>
<dbReference type="Proteomes" id="UP000821845">
    <property type="component" value="Chromosome 9"/>
</dbReference>
<protein>
    <submittedName>
        <fullName evidence="1">Uncharacterized protein</fullName>
    </submittedName>
</protein>
<organism evidence="1 2">
    <name type="scientific">Hyalomma asiaticum</name>
    <name type="common">Tick</name>
    <dbReference type="NCBI Taxonomy" id="266040"/>
    <lineage>
        <taxon>Eukaryota</taxon>
        <taxon>Metazoa</taxon>
        <taxon>Ecdysozoa</taxon>
        <taxon>Arthropoda</taxon>
        <taxon>Chelicerata</taxon>
        <taxon>Arachnida</taxon>
        <taxon>Acari</taxon>
        <taxon>Parasitiformes</taxon>
        <taxon>Ixodida</taxon>
        <taxon>Ixodoidea</taxon>
        <taxon>Ixodidae</taxon>
        <taxon>Hyalomminae</taxon>
        <taxon>Hyalomma</taxon>
    </lineage>
</organism>
<evidence type="ECO:0000313" key="1">
    <source>
        <dbReference type="EMBL" id="KAH6921714.1"/>
    </source>
</evidence>
<evidence type="ECO:0000313" key="2">
    <source>
        <dbReference type="Proteomes" id="UP000821845"/>
    </source>
</evidence>
<comment type="caution">
    <text evidence="1">The sequence shown here is derived from an EMBL/GenBank/DDBJ whole genome shotgun (WGS) entry which is preliminary data.</text>
</comment>